<dbReference type="SUPFAM" id="SSF51182">
    <property type="entry name" value="RmlC-like cupins"/>
    <property type="match status" value="1"/>
</dbReference>
<dbReference type="GO" id="GO:0003700">
    <property type="term" value="F:DNA-binding transcription factor activity"/>
    <property type="evidence" value="ECO:0007669"/>
    <property type="project" value="InterPro"/>
</dbReference>
<dbReference type="Proteomes" id="UP000245845">
    <property type="component" value="Unassembled WGS sequence"/>
</dbReference>
<comment type="caution">
    <text evidence="5">The sequence shown here is derived from an EMBL/GenBank/DDBJ whole genome shotgun (WGS) entry which is preliminary data.</text>
</comment>
<reference evidence="5 6" key="1">
    <citation type="submission" date="2018-05" db="EMBL/GenBank/DDBJ databases">
        <title>The Hungate 1000. A catalogue of reference genomes from the rumen microbiome.</title>
        <authorList>
            <person name="Kelly W."/>
        </authorList>
    </citation>
    <scope>NUCLEOTIDE SEQUENCE [LARGE SCALE GENOMIC DNA]</scope>
    <source>
        <strain evidence="5 6">NLAE-zl-C242</strain>
    </source>
</reference>
<keyword evidence="1" id="KW-0805">Transcription regulation</keyword>
<dbReference type="Gene3D" id="2.60.120.10">
    <property type="entry name" value="Jelly Rolls"/>
    <property type="match status" value="1"/>
</dbReference>
<dbReference type="AlphaFoldDB" id="A0A2Y9BJV5"/>
<proteinExistence type="predicted"/>
<dbReference type="InterPro" id="IPR003313">
    <property type="entry name" value="AraC-bd"/>
</dbReference>
<dbReference type="Pfam" id="PF12833">
    <property type="entry name" value="HTH_18"/>
    <property type="match status" value="1"/>
</dbReference>
<dbReference type="InterPro" id="IPR009057">
    <property type="entry name" value="Homeodomain-like_sf"/>
</dbReference>
<keyword evidence="3" id="KW-0804">Transcription</keyword>
<dbReference type="SMART" id="SM00342">
    <property type="entry name" value="HTH_ARAC"/>
    <property type="match status" value="1"/>
</dbReference>
<sequence length="339" mass="39775">MAIDEMKEVEQQLKSLYMKYPELNLQNPMTEQDLASISDTVHMDLLHLMNIPLDTDLLEKSFFRSNEDIAIYQHVRYLPALYHRQKFFELVYIMSGSCTNYFEDSSITLKEGDICVIAPNVTHALSAFSDTAVVYNFLIRTSTFDTSFLGLLTDKDVLSNFFSHALYANEKNSYLLFQTNGDTNLQSFIHFMTDEYSHKYKYKDRMMNSLLNSFFVTLLRNHEQNVILPSKDGQKMDENLMYILNYIQSNYTHLTLSELAEFFNYSERQMARIIKDNTGMNFSEMIRELKLHKAADLLHNPDISIAEIMERVGYSDLSSFYRSFKTYYNITPVEYRKNL</sequence>
<dbReference type="InterPro" id="IPR011051">
    <property type="entry name" value="RmlC_Cupin_sf"/>
</dbReference>
<protein>
    <submittedName>
        <fullName evidence="5">AraC-like DNA-binding protein</fullName>
    </submittedName>
</protein>
<dbReference type="PRINTS" id="PR00032">
    <property type="entry name" value="HTHARAC"/>
</dbReference>
<evidence type="ECO:0000256" key="3">
    <source>
        <dbReference type="ARBA" id="ARBA00023163"/>
    </source>
</evidence>
<evidence type="ECO:0000256" key="2">
    <source>
        <dbReference type="ARBA" id="ARBA00023125"/>
    </source>
</evidence>
<name>A0A2Y9BJV5_9FIRM</name>
<evidence type="ECO:0000313" key="5">
    <source>
        <dbReference type="EMBL" id="PWJ21515.1"/>
    </source>
</evidence>
<dbReference type="InterPro" id="IPR014710">
    <property type="entry name" value="RmlC-like_jellyroll"/>
</dbReference>
<dbReference type="InterPro" id="IPR018060">
    <property type="entry name" value="HTH_AraC"/>
</dbReference>
<dbReference type="GO" id="GO:0043565">
    <property type="term" value="F:sequence-specific DNA binding"/>
    <property type="evidence" value="ECO:0007669"/>
    <property type="project" value="InterPro"/>
</dbReference>
<evidence type="ECO:0000256" key="1">
    <source>
        <dbReference type="ARBA" id="ARBA00023015"/>
    </source>
</evidence>
<dbReference type="PROSITE" id="PS01124">
    <property type="entry name" value="HTH_ARAC_FAMILY_2"/>
    <property type="match status" value="1"/>
</dbReference>
<dbReference type="InterPro" id="IPR020449">
    <property type="entry name" value="Tscrpt_reg_AraC-type_HTH"/>
</dbReference>
<dbReference type="RefSeq" id="WP_109733558.1">
    <property type="nucleotide sequence ID" value="NZ_BAAACK010000002.1"/>
</dbReference>
<gene>
    <name evidence="5" type="ORF">A8806_1195</name>
</gene>
<dbReference type="Pfam" id="PF02311">
    <property type="entry name" value="AraC_binding"/>
    <property type="match status" value="1"/>
</dbReference>
<keyword evidence="6" id="KW-1185">Reference proteome</keyword>
<organism evidence="5 6">
    <name type="scientific">Faecalicatena orotica</name>
    <dbReference type="NCBI Taxonomy" id="1544"/>
    <lineage>
        <taxon>Bacteria</taxon>
        <taxon>Bacillati</taxon>
        <taxon>Bacillota</taxon>
        <taxon>Clostridia</taxon>
        <taxon>Lachnospirales</taxon>
        <taxon>Lachnospiraceae</taxon>
        <taxon>Faecalicatena</taxon>
    </lineage>
</organism>
<dbReference type="Gene3D" id="1.10.10.60">
    <property type="entry name" value="Homeodomain-like"/>
    <property type="match status" value="2"/>
</dbReference>
<evidence type="ECO:0000259" key="4">
    <source>
        <dbReference type="PROSITE" id="PS01124"/>
    </source>
</evidence>
<feature type="domain" description="HTH araC/xylS-type" evidence="4">
    <location>
        <begin position="241"/>
        <end position="338"/>
    </location>
</feature>
<evidence type="ECO:0000313" key="6">
    <source>
        <dbReference type="Proteomes" id="UP000245845"/>
    </source>
</evidence>
<dbReference type="EMBL" id="QGDL01000019">
    <property type="protein sequence ID" value="PWJ21515.1"/>
    <property type="molecule type" value="Genomic_DNA"/>
</dbReference>
<dbReference type="SUPFAM" id="SSF46689">
    <property type="entry name" value="Homeodomain-like"/>
    <property type="match status" value="1"/>
</dbReference>
<dbReference type="PANTHER" id="PTHR43280:SF28">
    <property type="entry name" value="HTH-TYPE TRANSCRIPTIONAL ACTIVATOR RHAS"/>
    <property type="match status" value="1"/>
</dbReference>
<dbReference type="OrthoDB" id="2562023at2"/>
<dbReference type="PANTHER" id="PTHR43280">
    <property type="entry name" value="ARAC-FAMILY TRANSCRIPTIONAL REGULATOR"/>
    <property type="match status" value="1"/>
</dbReference>
<accession>A0A2Y9BJV5</accession>
<keyword evidence="2 5" id="KW-0238">DNA-binding</keyword>